<reference evidence="1" key="1">
    <citation type="submission" date="2018-06" db="EMBL/GenBank/DDBJ databases">
        <authorList>
            <person name="Zhirakovskaya E."/>
        </authorList>
    </citation>
    <scope>NUCLEOTIDE SEQUENCE</scope>
</reference>
<gene>
    <name evidence="1" type="ORF">MNBD_GAMMA05-1102</name>
</gene>
<sequence length="69" mass="7999">MKKTTLLYRLVALMMTVSSAYAYPEKTTYKNQSMSSFFEIKKSVFEIKTIKNEVKSYNEVNSCTACHIE</sequence>
<accession>A0A3B0W996</accession>
<protein>
    <submittedName>
        <fullName evidence="1">Uncharacterized protein</fullName>
    </submittedName>
</protein>
<dbReference type="AlphaFoldDB" id="A0A3B0W996"/>
<organism evidence="1">
    <name type="scientific">hydrothermal vent metagenome</name>
    <dbReference type="NCBI Taxonomy" id="652676"/>
    <lineage>
        <taxon>unclassified sequences</taxon>
        <taxon>metagenomes</taxon>
        <taxon>ecological metagenomes</taxon>
    </lineage>
</organism>
<evidence type="ECO:0000313" key="1">
    <source>
        <dbReference type="EMBL" id="VAW52508.1"/>
    </source>
</evidence>
<name>A0A3B0W996_9ZZZZ</name>
<proteinExistence type="predicted"/>
<dbReference type="EMBL" id="UOFE01000028">
    <property type="protein sequence ID" value="VAW52508.1"/>
    <property type="molecule type" value="Genomic_DNA"/>
</dbReference>